<dbReference type="KEGG" id="trg:TRUGW13939_05434"/>
<dbReference type="RefSeq" id="XP_035344490.1">
    <property type="nucleotide sequence ID" value="XM_035488597.1"/>
</dbReference>
<protein>
    <recommendedName>
        <fullName evidence="2">Transglutaminase-like domain-containing protein</fullName>
    </recommendedName>
</protein>
<feature type="compositionally biased region" description="Polar residues" evidence="1">
    <location>
        <begin position="280"/>
        <end position="294"/>
    </location>
</feature>
<dbReference type="InterPro" id="IPR052557">
    <property type="entry name" value="CAP/Cytokinesis_protein"/>
</dbReference>
<feature type="compositionally biased region" description="Low complexity" evidence="1">
    <location>
        <begin position="210"/>
        <end position="232"/>
    </location>
</feature>
<dbReference type="EMBL" id="CP055900">
    <property type="protein sequence ID" value="QKX58312.1"/>
    <property type="molecule type" value="Genomic_DNA"/>
</dbReference>
<dbReference type="PANTHER" id="PTHR46333">
    <property type="entry name" value="CYTOKINESIS PROTEIN 3"/>
    <property type="match status" value="1"/>
</dbReference>
<dbReference type="SUPFAM" id="SSF54001">
    <property type="entry name" value="Cysteine proteinases"/>
    <property type="match status" value="1"/>
</dbReference>
<organism evidence="3 4">
    <name type="scientific">Talaromyces rugulosus</name>
    <name type="common">Penicillium rugulosum</name>
    <dbReference type="NCBI Taxonomy" id="121627"/>
    <lineage>
        <taxon>Eukaryota</taxon>
        <taxon>Fungi</taxon>
        <taxon>Dikarya</taxon>
        <taxon>Ascomycota</taxon>
        <taxon>Pezizomycotina</taxon>
        <taxon>Eurotiomycetes</taxon>
        <taxon>Eurotiomycetidae</taxon>
        <taxon>Eurotiales</taxon>
        <taxon>Trichocomaceae</taxon>
        <taxon>Talaromyces</taxon>
        <taxon>Talaromyces sect. Islandici</taxon>
    </lineage>
</organism>
<feature type="domain" description="Transglutaminase-like" evidence="2">
    <location>
        <begin position="421"/>
        <end position="494"/>
    </location>
</feature>
<dbReference type="Pfam" id="PF01841">
    <property type="entry name" value="Transglut_core"/>
    <property type="match status" value="1"/>
</dbReference>
<dbReference type="InterPro" id="IPR038765">
    <property type="entry name" value="Papain-like_cys_pep_sf"/>
</dbReference>
<evidence type="ECO:0000313" key="3">
    <source>
        <dbReference type="EMBL" id="QKX58312.1"/>
    </source>
</evidence>
<feature type="compositionally biased region" description="Pro residues" evidence="1">
    <location>
        <begin position="99"/>
        <end position="116"/>
    </location>
</feature>
<evidence type="ECO:0000256" key="1">
    <source>
        <dbReference type="SAM" id="MobiDB-lite"/>
    </source>
</evidence>
<feature type="region of interest" description="Disordered" evidence="1">
    <location>
        <begin position="1"/>
        <end position="318"/>
    </location>
</feature>
<dbReference type="InterPro" id="IPR002931">
    <property type="entry name" value="Transglutaminase-like"/>
</dbReference>
<feature type="compositionally biased region" description="Pro residues" evidence="1">
    <location>
        <begin position="28"/>
        <end position="38"/>
    </location>
</feature>
<sequence>MAEEDARPQTIQERIAALNQSHVGRPPDSTPPIRPPVAPRAKTVNNPPHEVNGSVVDNKPVGNKPAPIRQNGLLPPPVPKQPPGLATQRNGSPRVNGSKPPPPPLPVRAPALPPRRPSGLSERRPSTESMASTTSYGTASTSGTVNTTDSRNRVRAPAWGETELPPLPVRNKSESLVPQQPQRPKASSGKFDLGEARSRVKSFVKSPHFPSRTSSQTPSQTPSQTSSQTPSHDSSDNYSARPRLPTRPSVQSDRSEQVASDEEPARPSLPRRIPPPPSSESLNKIKQSSFSTLSKHVEEEEEPAANAPPPIPMTSRPDLSALQATKPKLGANKQFSSPAPAASTVCMICRDFSGPDNHAAQFPRQSLPTQDLAWLGRELTAPFPSATDKARAIFTWLHYNIKYDVDAFFNNRVQPTTPSKTLATGLAVCEGYAGLFSVLATHAGLEALVIGGDGKGFGHTQLTPGSPLPPFSSSHAWNVVKIDGGKWKLIDPCWGAGAVQGKGQPYIQRFDPTHFTKSNDEFGLSHYPAEKDQFYTDDGRPGMSWEAYLLQDHSKPFGLVQPTIFTTAHEEGFSDRSFLPACETISVHLQGPLRFQFNLKCEHWTITKHSKKSAPYLFLLHTHGVDGRKDEMVPFTYVRGTGPQGGGDVWYVDIEDPRILGAPGQKLSIANITSFGSQKETRGLSAQEYKAQAGRISMGWSYIAQWELVA</sequence>
<proteinExistence type="predicted"/>
<evidence type="ECO:0000259" key="2">
    <source>
        <dbReference type="SMART" id="SM00460"/>
    </source>
</evidence>
<dbReference type="GeneID" id="55992931"/>
<feature type="compositionally biased region" description="Low complexity" evidence="1">
    <location>
        <begin position="129"/>
        <end position="144"/>
    </location>
</feature>
<keyword evidence="4" id="KW-1185">Reference proteome</keyword>
<reference evidence="4" key="1">
    <citation type="submission" date="2020-06" db="EMBL/GenBank/DDBJ databases">
        <title>A chromosome-scale genome assembly of Talaromyces rugulosus W13939.</title>
        <authorList>
            <person name="Wang B."/>
            <person name="Guo L."/>
            <person name="Ye K."/>
            <person name="Wang L."/>
        </authorList>
    </citation>
    <scope>NUCLEOTIDE SEQUENCE [LARGE SCALE GENOMIC DNA]</scope>
    <source>
        <strain evidence="4">W13939</strain>
    </source>
</reference>
<name>A0A7H8QW69_TALRU</name>
<dbReference type="Gene3D" id="3.10.620.30">
    <property type="match status" value="1"/>
</dbReference>
<evidence type="ECO:0000313" key="4">
    <source>
        <dbReference type="Proteomes" id="UP000509510"/>
    </source>
</evidence>
<accession>A0A7H8QW69</accession>
<dbReference type="PANTHER" id="PTHR46333:SF5">
    <property type="entry name" value="TRANSGLUTAMINASE-LIKE DOMAIN-CONTAINING PROTEIN"/>
    <property type="match status" value="1"/>
</dbReference>
<gene>
    <name evidence="3" type="ORF">TRUGW13939_05434</name>
</gene>
<dbReference type="SMART" id="SM00460">
    <property type="entry name" value="TGc"/>
    <property type="match status" value="1"/>
</dbReference>
<dbReference type="OrthoDB" id="6129702at2759"/>
<dbReference type="Proteomes" id="UP000509510">
    <property type="component" value="Chromosome III"/>
</dbReference>
<dbReference type="GO" id="GO:0005737">
    <property type="term" value="C:cytoplasm"/>
    <property type="evidence" value="ECO:0007669"/>
    <property type="project" value="TreeGrafter"/>
</dbReference>
<dbReference type="AlphaFoldDB" id="A0A7H8QW69"/>